<feature type="domain" description="SMc04008-like" evidence="1">
    <location>
        <begin position="29"/>
        <end position="94"/>
    </location>
</feature>
<dbReference type="InterPro" id="IPR023163">
    <property type="entry name" value="SMc04008-like_domain"/>
</dbReference>
<dbReference type="SUPFAM" id="SSF158757">
    <property type="entry name" value="SMc04008-like"/>
    <property type="match status" value="1"/>
</dbReference>
<dbReference type="InterPro" id="IPR036810">
    <property type="entry name" value="SMc04008-like_sf"/>
</dbReference>
<dbReference type="RefSeq" id="WP_289503694.1">
    <property type="nucleotide sequence ID" value="NZ_CP116805.1"/>
</dbReference>
<protein>
    <submittedName>
        <fullName evidence="2">DUF1244 domain-containing protein</fullName>
    </submittedName>
</protein>
<dbReference type="EMBL" id="CP116805">
    <property type="protein sequence ID" value="WCL53974.1"/>
    <property type="molecule type" value="Genomic_DNA"/>
</dbReference>
<evidence type="ECO:0000313" key="2">
    <source>
        <dbReference type="EMBL" id="WCL53974.1"/>
    </source>
</evidence>
<evidence type="ECO:0000259" key="1">
    <source>
        <dbReference type="Pfam" id="PF06844"/>
    </source>
</evidence>
<reference evidence="2" key="1">
    <citation type="submission" date="2023-01" db="EMBL/GenBank/DDBJ databases">
        <title>The genome sequence of Kordiimonadaceae bacterium 6D33.</title>
        <authorList>
            <person name="Liu Y."/>
        </authorList>
    </citation>
    <scope>NUCLEOTIDE SEQUENCE</scope>
    <source>
        <strain evidence="2">6D33</strain>
    </source>
</reference>
<gene>
    <name evidence="2" type="ORF">PH603_15660</name>
</gene>
<organism evidence="2 3">
    <name type="scientific">Gimibacter soli</name>
    <dbReference type="NCBI Taxonomy" id="3024400"/>
    <lineage>
        <taxon>Bacteria</taxon>
        <taxon>Pseudomonadati</taxon>
        <taxon>Pseudomonadota</taxon>
        <taxon>Alphaproteobacteria</taxon>
        <taxon>Kordiimonadales</taxon>
        <taxon>Temperatibacteraceae</taxon>
        <taxon>Gimibacter</taxon>
    </lineage>
</organism>
<proteinExistence type="predicted"/>
<dbReference type="KEGG" id="gso:PH603_15660"/>
<dbReference type="AlphaFoldDB" id="A0AAE9XPF0"/>
<dbReference type="Proteomes" id="UP001217500">
    <property type="component" value="Chromosome"/>
</dbReference>
<evidence type="ECO:0000313" key="3">
    <source>
        <dbReference type="Proteomes" id="UP001217500"/>
    </source>
</evidence>
<sequence length="107" mass="11993">MTPTVNEQKSIEAAVFRRLIEHLSVRTDVQNIDLMGHAGFCRNCLSDWYAEAANAMGVTMDKDTAREAIYGMPYDTYKAAYQTPATPEQLALMDESVAKNKAMREGR</sequence>
<dbReference type="Gene3D" id="1.10.3340.10">
    <property type="entry name" value="SMc04008-like"/>
    <property type="match status" value="1"/>
</dbReference>
<name>A0AAE9XPF0_9PROT</name>
<dbReference type="Pfam" id="PF06844">
    <property type="entry name" value="DUF1244"/>
    <property type="match status" value="1"/>
</dbReference>
<accession>A0AAE9XPF0</accession>
<keyword evidence="3" id="KW-1185">Reference proteome</keyword>